<name>A0A4S4KBT2_9APHY</name>
<accession>A0A4S4KBT2</accession>
<feature type="coiled-coil region" evidence="1">
    <location>
        <begin position="458"/>
        <end position="492"/>
    </location>
</feature>
<dbReference type="AlphaFoldDB" id="A0A4S4KBT2"/>
<protein>
    <submittedName>
        <fullName evidence="3">Uncharacterized protein</fullName>
    </submittedName>
</protein>
<comment type="caution">
    <text evidence="3">The sequence shown here is derived from an EMBL/GenBank/DDBJ whole genome shotgun (WGS) entry which is preliminary data.</text>
</comment>
<evidence type="ECO:0000256" key="2">
    <source>
        <dbReference type="SAM" id="MobiDB-lite"/>
    </source>
</evidence>
<dbReference type="Proteomes" id="UP000309038">
    <property type="component" value="Unassembled WGS sequence"/>
</dbReference>
<gene>
    <name evidence="3" type="ORF">EW026_g6184</name>
</gene>
<dbReference type="EMBL" id="SGPJ01000317">
    <property type="protein sequence ID" value="THG95481.1"/>
    <property type="molecule type" value="Genomic_DNA"/>
</dbReference>
<proteinExistence type="predicted"/>
<sequence length="632" mass="71318">MKLEKDEIAQRLRAVKEAAKHGLESSSRSLDGVRSSLDTLKAQSEDSFAFAALAKSSLADVEELRATVTETMKAPLLNDEGRLYKSQETKAVIADLQLDCTKSQQVADILRDRLQCVGAQLLDAKSRVSELEVVQMSDRETFRATSNSLTSASLQVSNLAQCLKDHQAELNDALANGADLEAKLIASEERISQIREILSGKEAELEALTDVNKENTHLQTTLNERDMRIQELESLQPKLDAVDILCNKRGAQISALERSISIKDEIITDLTNRITQREAKIEKDQAKLQTLMQASGASEAREQALQKAVFQSEDRLKELKNRQDITGTLLEEARKEIELRIERLHEANTKYQVIEDRFEDQSVTLRLTKESNGDLQERLIESEAKFARDLEATRGKQHCELALLNEQKLSLQAKINDLEETMRLQRETVIADKAHEDDKLSKLMENHSMQLGLEQGRVHDMQKVLEDTRTVLKTLEDQFASGKAEMSILREELKAARLPSPAHQEAVDALGAQISALRLENTALVLRTRSIDTRYRVGDLNDEEKVFINTLVQTSQAIHEQELVAKGNELRRVCDPLSSNFAFAAHFLFFKARQYHQGVTCQDSFTRDNFSKASQNTKQDKCHHRSRDSVPH</sequence>
<evidence type="ECO:0000256" key="1">
    <source>
        <dbReference type="SAM" id="Coils"/>
    </source>
</evidence>
<reference evidence="3 4" key="1">
    <citation type="submission" date="2019-02" db="EMBL/GenBank/DDBJ databases">
        <title>Genome sequencing of the rare red list fungi Phlebia centrifuga.</title>
        <authorList>
            <person name="Buettner E."/>
            <person name="Kellner H."/>
        </authorList>
    </citation>
    <scope>NUCLEOTIDE SEQUENCE [LARGE SCALE GENOMIC DNA]</scope>
    <source>
        <strain evidence="3 4">DSM 108282</strain>
    </source>
</reference>
<keyword evidence="1" id="KW-0175">Coiled coil</keyword>
<feature type="coiled-coil region" evidence="1">
    <location>
        <begin position="401"/>
        <end position="428"/>
    </location>
</feature>
<feature type="coiled-coil region" evidence="1">
    <location>
        <begin position="302"/>
        <end position="350"/>
    </location>
</feature>
<organism evidence="3 4">
    <name type="scientific">Hermanssonia centrifuga</name>
    <dbReference type="NCBI Taxonomy" id="98765"/>
    <lineage>
        <taxon>Eukaryota</taxon>
        <taxon>Fungi</taxon>
        <taxon>Dikarya</taxon>
        <taxon>Basidiomycota</taxon>
        <taxon>Agaricomycotina</taxon>
        <taxon>Agaricomycetes</taxon>
        <taxon>Polyporales</taxon>
        <taxon>Meruliaceae</taxon>
        <taxon>Hermanssonia</taxon>
    </lineage>
</organism>
<feature type="region of interest" description="Disordered" evidence="2">
    <location>
        <begin position="612"/>
        <end position="632"/>
    </location>
</feature>
<keyword evidence="4" id="KW-1185">Reference proteome</keyword>
<evidence type="ECO:0000313" key="4">
    <source>
        <dbReference type="Proteomes" id="UP000309038"/>
    </source>
</evidence>
<evidence type="ECO:0000313" key="3">
    <source>
        <dbReference type="EMBL" id="THG95481.1"/>
    </source>
</evidence>